<evidence type="ECO:0000313" key="2">
    <source>
        <dbReference type="EMBL" id="MFB9831885.1"/>
    </source>
</evidence>
<proteinExistence type="predicted"/>
<reference evidence="2 3" key="1">
    <citation type="submission" date="2024-09" db="EMBL/GenBank/DDBJ databases">
        <authorList>
            <person name="Sun Q."/>
            <person name="Mori K."/>
        </authorList>
    </citation>
    <scope>NUCLEOTIDE SEQUENCE [LARGE SCALE GENOMIC DNA]</scope>
    <source>
        <strain evidence="2 3">TBRC 0563</strain>
    </source>
</reference>
<dbReference type="InterPro" id="IPR003779">
    <property type="entry name" value="CMD-like"/>
</dbReference>
<protein>
    <submittedName>
        <fullName evidence="2">Carboxymuconolactone decarboxylase family protein</fullName>
    </submittedName>
</protein>
<name>A0ABV5YA48_9ACTN</name>
<dbReference type="Gene3D" id="1.20.1290.10">
    <property type="entry name" value="AhpD-like"/>
    <property type="match status" value="1"/>
</dbReference>
<evidence type="ECO:0000259" key="1">
    <source>
        <dbReference type="Pfam" id="PF02627"/>
    </source>
</evidence>
<dbReference type="RefSeq" id="WP_378196869.1">
    <property type="nucleotide sequence ID" value="NZ_JBHLZP010000031.1"/>
</dbReference>
<organism evidence="2 3">
    <name type="scientific">Actinoallomurus acaciae</name>
    <dbReference type="NCBI Taxonomy" id="502577"/>
    <lineage>
        <taxon>Bacteria</taxon>
        <taxon>Bacillati</taxon>
        <taxon>Actinomycetota</taxon>
        <taxon>Actinomycetes</taxon>
        <taxon>Streptosporangiales</taxon>
        <taxon>Thermomonosporaceae</taxon>
        <taxon>Actinoallomurus</taxon>
    </lineage>
</organism>
<keyword evidence="3" id="KW-1185">Reference proteome</keyword>
<accession>A0ABV5YA48</accession>
<dbReference type="Pfam" id="PF02627">
    <property type="entry name" value="CMD"/>
    <property type="match status" value="1"/>
</dbReference>
<dbReference type="EMBL" id="JBHLZP010000031">
    <property type="protein sequence ID" value="MFB9831885.1"/>
    <property type="molecule type" value="Genomic_DNA"/>
</dbReference>
<sequence length="193" mass="20995">MTERFTTPRPEDMSPEQRAVYDLFASGRRAASSSAFSLVDASGRLQGPPAAWVLHPPLGSALERLGAAIRYELTLPARLREMVILMVGHHHRSPFEVYAHVKAGAAAGLSPADLDALAGGRRPDLMTGEERTAYDVTRQLLDTGGLGENTYAEAVVSLTVERLFELVTLVAYYSMVAIQLAAFDLLPPEETDR</sequence>
<dbReference type="PANTHER" id="PTHR34846">
    <property type="entry name" value="4-CARBOXYMUCONOLACTONE DECARBOXYLASE FAMILY PROTEIN (AFU_ORTHOLOGUE AFUA_6G11590)"/>
    <property type="match status" value="1"/>
</dbReference>
<feature type="domain" description="Carboxymuconolactone decarboxylase-like" evidence="1">
    <location>
        <begin position="56"/>
        <end position="138"/>
    </location>
</feature>
<comment type="caution">
    <text evidence="2">The sequence shown here is derived from an EMBL/GenBank/DDBJ whole genome shotgun (WGS) entry which is preliminary data.</text>
</comment>
<gene>
    <name evidence="2" type="ORF">ACFFNX_06755</name>
</gene>
<dbReference type="InterPro" id="IPR029032">
    <property type="entry name" value="AhpD-like"/>
</dbReference>
<dbReference type="Proteomes" id="UP001589627">
    <property type="component" value="Unassembled WGS sequence"/>
</dbReference>
<evidence type="ECO:0000313" key="3">
    <source>
        <dbReference type="Proteomes" id="UP001589627"/>
    </source>
</evidence>
<dbReference type="SUPFAM" id="SSF69118">
    <property type="entry name" value="AhpD-like"/>
    <property type="match status" value="1"/>
</dbReference>
<dbReference type="PANTHER" id="PTHR34846:SF11">
    <property type="entry name" value="4-CARBOXYMUCONOLACTONE DECARBOXYLASE FAMILY PROTEIN (AFU_ORTHOLOGUE AFUA_6G11590)"/>
    <property type="match status" value="1"/>
</dbReference>